<keyword evidence="1" id="KW-0812">Transmembrane</keyword>
<dbReference type="Gene3D" id="1.20.1070.10">
    <property type="entry name" value="Rhodopsin 7-helix transmembrane proteins"/>
    <property type="match status" value="1"/>
</dbReference>
<reference evidence="2" key="1">
    <citation type="submission" date="2013-07" db="EMBL/GenBank/DDBJ databases">
        <title>Cloning of melatonin receptors 1B in different species of birds.</title>
        <authorList>
            <person name="Lizzo G."/>
            <person name="Riest-Fery I."/>
            <person name="Dupre C."/>
            <person name="Nosjean O."/>
            <person name="Boutin J.A."/>
            <person name="Guenin S.-P."/>
        </authorList>
    </citation>
    <scope>NUCLEOTIDE SEQUENCE</scope>
    <source>
        <tissue evidence="2">Whole brain</tissue>
    </source>
</reference>
<keyword evidence="2" id="KW-0675">Receptor</keyword>
<keyword evidence="1" id="KW-0472">Membrane</keyword>
<protein>
    <submittedName>
        <fullName evidence="3">Melatonin receptor 1B</fullName>
    </submittedName>
    <submittedName>
        <fullName evidence="2">Melatonin receptor type 1B variant 1b</fullName>
    </submittedName>
</protein>
<evidence type="ECO:0000256" key="1">
    <source>
        <dbReference type="SAM" id="Phobius"/>
    </source>
</evidence>
<keyword evidence="1" id="KW-1133">Transmembrane helix</keyword>
<organism evidence="2">
    <name type="scientific">Accipiter nisus</name>
    <name type="common">Eurasian sparrowhawk</name>
    <dbReference type="NCBI Taxonomy" id="211598"/>
    <lineage>
        <taxon>Eukaryota</taxon>
        <taxon>Metazoa</taxon>
        <taxon>Chordata</taxon>
        <taxon>Craniata</taxon>
        <taxon>Vertebrata</taxon>
        <taxon>Euteleostomi</taxon>
        <taxon>Archelosauria</taxon>
        <taxon>Archosauria</taxon>
        <taxon>Dinosauria</taxon>
        <taxon>Saurischia</taxon>
        <taxon>Theropoda</taxon>
        <taxon>Coelurosauria</taxon>
        <taxon>Aves</taxon>
        <taxon>Neognathae</taxon>
        <taxon>Neoaves</taxon>
        <taxon>Telluraves</taxon>
        <taxon>Accipitrimorphae</taxon>
        <taxon>Accipitriformes</taxon>
        <taxon>Accipitridae</taxon>
        <taxon>Accipitrinae</taxon>
        <taxon>Accipiter</taxon>
    </lineage>
</organism>
<dbReference type="Proteomes" id="UP000694541">
    <property type="component" value="Unplaced"/>
</dbReference>
<feature type="transmembrane region" description="Helical" evidence="1">
    <location>
        <begin position="33"/>
        <end position="62"/>
    </location>
</feature>
<dbReference type="SUPFAM" id="SSF81321">
    <property type="entry name" value="Family A G protein-coupled receptor-like"/>
    <property type="match status" value="1"/>
</dbReference>
<name>V5LUE5_9AVES</name>
<accession>V5LUE5</accession>
<keyword evidence="4" id="KW-1185">Reference proteome</keyword>
<dbReference type="AlphaFoldDB" id="V5LUE5"/>
<evidence type="ECO:0000313" key="4">
    <source>
        <dbReference type="Proteomes" id="UP000694541"/>
    </source>
</evidence>
<evidence type="ECO:0000313" key="2">
    <source>
        <dbReference type="EMBL" id="AHA56706.1"/>
    </source>
</evidence>
<proteinExistence type="evidence at transcript level"/>
<evidence type="ECO:0000313" key="3">
    <source>
        <dbReference type="Ensembl" id="ENSANIP00000020049.1"/>
    </source>
</evidence>
<dbReference type="Ensembl" id="ENSANIT00000020719.1">
    <property type="protein sequence ID" value="ENSANIP00000020049.1"/>
    <property type="gene ID" value="ENSANIG00000013672.1"/>
</dbReference>
<dbReference type="EMBL" id="KF486508">
    <property type="protein sequence ID" value="AHA56706.1"/>
    <property type="molecule type" value="mRNA"/>
</dbReference>
<reference evidence="3" key="2">
    <citation type="submission" date="2025-05" db="UniProtKB">
        <authorList>
            <consortium name="Ensembl"/>
        </authorList>
    </citation>
    <scope>IDENTIFICATION</scope>
</reference>
<sequence>MLENGSLRNCCDPGGRSRFGLAEREAAGAPRPAWVVTVLSSVLIFTTVVDILGNLLVIVSVFKNRKLRNSG</sequence>
<gene>
    <name evidence="2" type="primary">MTNR1B</name>
</gene>